<keyword evidence="3" id="KW-1003">Cell membrane</keyword>
<evidence type="ECO:0000313" key="8">
    <source>
        <dbReference type="EMBL" id="MFD2830585.1"/>
    </source>
</evidence>
<feature type="transmembrane region" description="Helical" evidence="7">
    <location>
        <begin position="141"/>
        <end position="171"/>
    </location>
</feature>
<dbReference type="Proteomes" id="UP001597519">
    <property type="component" value="Unassembled WGS sequence"/>
</dbReference>
<dbReference type="PANTHER" id="PTHR43663">
    <property type="entry name" value="CHROMATE TRANSPORT PROTEIN-RELATED"/>
    <property type="match status" value="1"/>
</dbReference>
<accession>A0ABW5WUW4</accession>
<evidence type="ECO:0000256" key="6">
    <source>
        <dbReference type="ARBA" id="ARBA00023136"/>
    </source>
</evidence>
<comment type="similarity">
    <text evidence="2">Belongs to the chromate ion transporter (CHR) (TC 2.A.51) family.</text>
</comment>
<dbReference type="RefSeq" id="WP_377773758.1">
    <property type="nucleotide sequence ID" value="NZ_JBHUOQ010000003.1"/>
</dbReference>
<keyword evidence="4 7" id="KW-0812">Transmembrane</keyword>
<protein>
    <submittedName>
        <fullName evidence="8">Chromate transporter</fullName>
    </submittedName>
</protein>
<evidence type="ECO:0000256" key="7">
    <source>
        <dbReference type="SAM" id="Phobius"/>
    </source>
</evidence>
<gene>
    <name evidence="8" type="ORF">ACFSX4_08935</name>
</gene>
<keyword evidence="6 7" id="KW-0472">Membrane</keyword>
<name>A0ABW5WUW4_9STAP</name>
<dbReference type="PANTHER" id="PTHR43663:SF2">
    <property type="entry name" value="CHROMATE TRANSPORT PROTEIN-RELATED"/>
    <property type="match status" value="1"/>
</dbReference>
<sequence length="177" mass="19402">MKNIKNSLLIFWIFFKVSPSTFGGGYVMIPKIHEEIVKKHQLISEDEIKDILSLSQSIPGAIAINTALFVGQRVNGIVGALAAVSGINIPTFTIVLVLGYFYSVSSDNPVVSSAIHAVTISIVAMILYAAFILFKHSRIDIYFIAILICGIILLFFVHPIYVLLTGAFIGLARSLFR</sequence>
<keyword evidence="5 7" id="KW-1133">Transmembrane helix</keyword>
<proteinExistence type="inferred from homology"/>
<comment type="caution">
    <text evidence="8">The sequence shown here is derived from an EMBL/GenBank/DDBJ whole genome shotgun (WGS) entry which is preliminary data.</text>
</comment>
<keyword evidence="9" id="KW-1185">Reference proteome</keyword>
<feature type="transmembrane region" description="Helical" evidence="7">
    <location>
        <begin position="114"/>
        <end position="134"/>
    </location>
</feature>
<evidence type="ECO:0000256" key="2">
    <source>
        <dbReference type="ARBA" id="ARBA00005262"/>
    </source>
</evidence>
<feature type="transmembrane region" description="Helical" evidence="7">
    <location>
        <begin position="51"/>
        <end position="70"/>
    </location>
</feature>
<evidence type="ECO:0000256" key="4">
    <source>
        <dbReference type="ARBA" id="ARBA00022692"/>
    </source>
</evidence>
<evidence type="ECO:0000256" key="1">
    <source>
        <dbReference type="ARBA" id="ARBA00004651"/>
    </source>
</evidence>
<evidence type="ECO:0000313" key="9">
    <source>
        <dbReference type="Proteomes" id="UP001597519"/>
    </source>
</evidence>
<evidence type="ECO:0000256" key="5">
    <source>
        <dbReference type="ARBA" id="ARBA00022989"/>
    </source>
</evidence>
<feature type="transmembrane region" description="Helical" evidence="7">
    <location>
        <begin position="77"/>
        <end position="102"/>
    </location>
</feature>
<dbReference type="InterPro" id="IPR052518">
    <property type="entry name" value="CHR_Transporter"/>
</dbReference>
<dbReference type="Pfam" id="PF02417">
    <property type="entry name" value="Chromate_transp"/>
    <property type="match status" value="1"/>
</dbReference>
<organism evidence="8 9">
    <name type="scientific">Corticicoccus populi</name>
    <dbReference type="NCBI Taxonomy" id="1812821"/>
    <lineage>
        <taxon>Bacteria</taxon>
        <taxon>Bacillati</taxon>
        <taxon>Bacillota</taxon>
        <taxon>Bacilli</taxon>
        <taxon>Bacillales</taxon>
        <taxon>Staphylococcaceae</taxon>
        <taxon>Corticicoccus</taxon>
    </lineage>
</organism>
<evidence type="ECO:0000256" key="3">
    <source>
        <dbReference type="ARBA" id="ARBA00022475"/>
    </source>
</evidence>
<reference evidence="9" key="1">
    <citation type="journal article" date="2019" name="Int. J. Syst. Evol. Microbiol.">
        <title>The Global Catalogue of Microorganisms (GCM) 10K type strain sequencing project: providing services to taxonomists for standard genome sequencing and annotation.</title>
        <authorList>
            <consortium name="The Broad Institute Genomics Platform"/>
            <consortium name="The Broad Institute Genome Sequencing Center for Infectious Disease"/>
            <person name="Wu L."/>
            <person name="Ma J."/>
        </authorList>
    </citation>
    <scope>NUCLEOTIDE SEQUENCE [LARGE SCALE GENOMIC DNA]</scope>
    <source>
        <strain evidence="9">KCTC 33575</strain>
    </source>
</reference>
<dbReference type="InterPro" id="IPR003370">
    <property type="entry name" value="Chromate_transpt"/>
</dbReference>
<dbReference type="EMBL" id="JBHUOQ010000003">
    <property type="protein sequence ID" value="MFD2830585.1"/>
    <property type="molecule type" value="Genomic_DNA"/>
</dbReference>
<comment type="subcellular location">
    <subcellularLocation>
        <location evidence="1">Cell membrane</location>
        <topology evidence="1">Multi-pass membrane protein</topology>
    </subcellularLocation>
</comment>